<dbReference type="Proteomes" id="UP000472320">
    <property type="component" value="Unassembled WGS sequence"/>
</dbReference>
<protein>
    <submittedName>
        <fullName evidence="2">Anti-sigma factor</fullName>
    </submittedName>
</protein>
<evidence type="ECO:0000313" key="2">
    <source>
        <dbReference type="EMBL" id="MTW09514.1"/>
    </source>
</evidence>
<evidence type="ECO:0000256" key="1">
    <source>
        <dbReference type="SAM" id="MobiDB-lite"/>
    </source>
</evidence>
<dbReference type="AlphaFoldDB" id="A0A6L6QBW0"/>
<feature type="region of interest" description="Disordered" evidence="1">
    <location>
        <begin position="60"/>
        <end position="85"/>
    </location>
</feature>
<comment type="caution">
    <text evidence="2">The sequence shown here is derived from an EMBL/GenBank/DDBJ whole genome shotgun (WGS) entry which is preliminary data.</text>
</comment>
<gene>
    <name evidence="2" type="ORF">GM658_02785</name>
</gene>
<accession>A0A6L6QBW0</accession>
<dbReference type="RefSeq" id="WP_155452503.1">
    <property type="nucleotide sequence ID" value="NZ_WNKX01000002.1"/>
</dbReference>
<reference evidence="2 3" key="1">
    <citation type="submission" date="2019-11" db="EMBL/GenBank/DDBJ databases">
        <title>Type strains purchased from KCTC, JCM and DSMZ.</title>
        <authorList>
            <person name="Lu H."/>
        </authorList>
    </citation>
    <scope>NUCLEOTIDE SEQUENCE [LARGE SCALE GENOMIC DNA]</scope>
    <source>
        <strain evidence="2 3">JCM 31587</strain>
    </source>
</reference>
<sequence>MNEAELQAWVDGRLPSDRQAAVDRYLAEHPAEAARLHAYREQNAALHALFDDTLDAPIPEVLHPPRAGAPSAPAATPGSAGAWSVGTADAGAESLIDAPPVPASAGSAAGHAPAWPVPAWRRMAAMVAVAVGAGLVGGTAGWTLRGAGADSGASLAANALPQSLAALPRQAAIAHAVYTPEVKHPVEVGADQQQHLVAWLSKRLGKQLRPPQLAKQGYELVGGRLLPGDTGPVAQFMYADASGQRMTLYVSSGQKQNRDTGFRFAQEGNVGVFYWIDGSFGYALSAAVGKKELSQIATAVYEQLQP</sequence>
<organism evidence="2 3">
    <name type="scientific">Massilia eburnea</name>
    <dbReference type="NCBI Taxonomy" id="1776165"/>
    <lineage>
        <taxon>Bacteria</taxon>
        <taxon>Pseudomonadati</taxon>
        <taxon>Pseudomonadota</taxon>
        <taxon>Betaproteobacteria</taxon>
        <taxon>Burkholderiales</taxon>
        <taxon>Oxalobacteraceae</taxon>
        <taxon>Telluria group</taxon>
        <taxon>Massilia</taxon>
    </lineage>
</organism>
<dbReference type="OrthoDB" id="9152892at2"/>
<proteinExistence type="predicted"/>
<feature type="compositionally biased region" description="Low complexity" evidence="1">
    <location>
        <begin position="64"/>
        <end position="84"/>
    </location>
</feature>
<dbReference type="EMBL" id="WNKX01000002">
    <property type="protein sequence ID" value="MTW09514.1"/>
    <property type="molecule type" value="Genomic_DNA"/>
</dbReference>
<keyword evidence="3" id="KW-1185">Reference proteome</keyword>
<evidence type="ECO:0000313" key="3">
    <source>
        <dbReference type="Proteomes" id="UP000472320"/>
    </source>
</evidence>
<name>A0A6L6QBW0_9BURK</name>